<proteinExistence type="predicted"/>
<evidence type="ECO:0000313" key="2">
    <source>
        <dbReference type="Proteomes" id="UP000241158"/>
    </source>
</evidence>
<keyword evidence="2" id="KW-1185">Reference proteome</keyword>
<dbReference type="EMBL" id="PGGN01000003">
    <property type="protein sequence ID" value="PSH56971.1"/>
    <property type="molecule type" value="Genomic_DNA"/>
</dbReference>
<sequence>MAVADGTVQLKNVDEDAAGTASIFRLPVLLNPARLSSRTIFTLMIALFLPTGNHVVEKTVTLTNRYTNTYFCTYKVQKCT</sequence>
<protein>
    <submittedName>
        <fullName evidence="1">Uncharacterized protein</fullName>
    </submittedName>
</protein>
<organism evidence="1 2">
    <name type="scientific">Phyllobacterium endophyticum</name>
    <dbReference type="NCBI Taxonomy" id="1149773"/>
    <lineage>
        <taxon>Bacteria</taxon>
        <taxon>Pseudomonadati</taxon>
        <taxon>Pseudomonadota</taxon>
        <taxon>Alphaproteobacteria</taxon>
        <taxon>Hyphomicrobiales</taxon>
        <taxon>Phyllobacteriaceae</taxon>
        <taxon>Phyllobacterium</taxon>
    </lineage>
</organism>
<name>A0A2P7ARW6_9HYPH</name>
<reference evidence="2" key="1">
    <citation type="submission" date="2017-11" db="EMBL/GenBank/DDBJ databases">
        <authorList>
            <person name="Kuznetsova I."/>
            <person name="Sazanova A."/>
            <person name="Chirak E."/>
            <person name="Safronova V."/>
            <person name="Willems A."/>
        </authorList>
    </citation>
    <scope>NUCLEOTIDE SEQUENCE [LARGE SCALE GENOMIC DNA]</scope>
    <source>
        <strain evidence="2">PEPV15</strain>
    </source>
</reference>
<gene>
    <name evidence="1" type="ORF">CU100_16915</name>
</gene>
<dbReference type="AlphaFoldDB" id="A0A2P7ARW6"/>
<accession>A0A2P7ARW6</accession>
<comment type="caution">
    <text evidence="1">The sequence shown here is derived from an EMBL/GenBank/DDBJ whole genome shotgun (WGS) entry which is preliminary data.</text>
</comment>
<dbReference type="Proteomes" id="UP000241158">
    <property type="component" value="Unassembled WGS sequence"/>
</dbReference>
<evidence type="ECO:0000313" key="1">
    <source>
        <dbReference type="EMBL" id="PSH56971.1"/>
    </source>
</evidence>